<keyword evidence="3" id="KW-1185">Reference proteome</keyword>
<name>A0A4P9K678_9GAMM</name>
<dbReference type="OrthoDB" id="559178at2"/>
<evidence type="ECO:0000259" key="1">
    <source>
        <dbReference type="Pfam" id="PF07862"/>
    </source>
</evidence>
<dbReference type="AlphaFoldDB" id="A0A4P9K678"/>
<organism evidence="2 3">
    <name type="scientific">Thiomicrorhabdus sediminis</name>
    <dbReference type="NCBI Taxonomy" id="2580412"/>
    <lineage>
        <taxon>Bacteria</taxon>
        <taxon>Pseudomonadati</taxon>
        <taxon>Pseudomonadota</taxon>
        <taxon>Gammaproteobacteria</taxon>
        <taxon>Thiotrichales</taxon>
        <taxon>Piscirickettsiaceae</taxon>
        <taxon>Thiomicrorhabdus</taxon>
    </lineage>
</organism>
<dbReference type="NCBIfam" id="TIGR03798">
    <property type="entry name" value="leader_Nif11"/>
    <property type="match status" value="1"/>
</dbReference>
<evidence type="ECO:0000313" key="3">
    <source>
        <dbReference type="Proteomes" id="UP000304864"/>
    </source>
</evidence>
<dbReference type="KEGG" id="thig:FE785_07975"/>
<reference evidence="2 3" key="1">
    <citation type="submission" date="2019-05" db="EMBL/GenBank/DDBJ databases">
        <title>Thiomicrorhabdus sediminis sp. nov, a novel sulfur-oxidizing bacterium isolated from coastal sediment.</title>
        <authorList>
            <person name="Liu X."/>
        </authorList>
    </citation>
    <scope>NUCLEOTIDE SEQUENCE [LARGE SCALE GENOMIC DNA]</scope>
    <source>
        <strain evidence="2 3">G1</strain>
    </source>
</reference>
<dbReference type="Pfam" id="PF07862">
    <property type="entry name" value="Nif11"/>
    <property type="match status" value="1"/>
</dbReference>
<dbReference type="EMBL" id="CP040602">
    <property type="protein sequence ID" value="QCU90574.1"/>
    <property type="molecule type" value="Genomic_DNA"/>
</dbReference>
<sequence length="72" mass="8012">MSFDTIREFLGYMQGNEELKQRVVGAQTADDVARIASEYGYDFSGDALLRFSGQKVDKVTVNKNNLPGGDYN</sequence>
<gene>
    <name evidence="2" type="ORF">FE785_07975</name>
</gene>
<accession>A0A4P9K678</accession>
<dbReference type="RefSeq" id="WP_138565248.1">
    <property type="nucleotide sequence ID" value="NZ_CP040602.1"/>
</dbReference>
<dbReference type="InterPro" id="IPR022516">
    <property type="entry name" value="CHP03798_Ocin"/>
</dbReference>
<dbReference type="Proteomes" id="UP000304864">
    <property type="component" value="Chromosome"/>
</dbReference>
<dbReference type="InterPro" id="IPR012903">
    <property type="entry name" value="Nif11"/>
</dbReference>
<proteinExistence type="predicted"/>
<protein>
    <submittedName>
        <fullName evidence="2">Nif11-like leader peptide family natural product</fullName>
    </submittedName>
</protein>
<feature type="domain" description="Nif11" evidence="1">
    <location>
        <begin position="1"/>
        <end position="46"/>
    </location>
</feature>
<evidence type="ECO:0000313" key="2">
    <source>
        <dbReference type="EMBL" id="QCU90574.1"/>
    </source>
</evidence>